<comment type="pathway">
    <text evidence="8">Purine metabolism; IMP biosynthesis via de novo pathway; 5-amino-1-(5-phospho-D-ribosyl)imidazole from N(2)-formyl-N(1)-(5-phospho-D-ribosyl)glycinamide: step 1/2.</text>
</comment>
<keyword evidence="6 8" id="KW-0067">ATP-binding</keyword>
<dbReference type="Pfam" id="PF02769">
    <property type="entry name" value="AIRS_C"/>
    <property type="match status" value="2"/>
</dbReference>
<feature type="domain" description="Phosphoribosylformylglycinamidine synthase linker" evidence="11">
    <location>
        <begin position="11"/>
        <end position="51"/>
    </location>
</feature>
<evidence type="ECO:0000256" key="6">
    <source>
        <dbReference type="ARBA" id="ARBA00022840"/>
    </source>
</evidence>
<dbReference type="OrthoDB" id="9804441at2"/>
<dbReference type="InterPro" id="IPR036676">
    <property type="entry name" value="PurM-like_C_sf"/>
</dbReference>
<protein>
    <recommendedName>
        <fullName evidence="8">Phosphoribosylformylglycinamidine synthase subunit PurL</fullName>
        <shortName evidence="8">FGAM synthase</shortName>
        <ecNumber evidence="8">6.3.5.3</ecNumber>
    </recommendedName>
    <alternativeName>
        <fullName evidence="8">Formylglycinamide ribonucleotide amidotransferase subunit II</fullName>
        <shortName evidence="8">FGAR amidotransferase II</shortName>
        <shortName evidence="8">FGAR-AT II</shortName>
    </alternativeName>
    <alternativeName>
        <fullName evidence="8">Glutamine amidotransferase PurL</fullName>
    </alternativeName>
    <alternativeName>
        <fullName evidence="8">Phosphoribosylformylglycinamidine synthase subunit II</fullName>
    </alternativeName>
</protein>
<dbReference type="Pfam" id="PF18072">
    <property type="entry name" value="FGAR-AT_linker"/>
    <property type="match status" value="1"/>
</dbReference>
<evidence type="ECO:0000256" key="4">
    <source>
        <dbReference type="ARBA" id="ARBA00022741"/>
    </source>
</evidence>
<dbReference type="EC" id="6.3.5.3" evidence="8"/>
<dbReference type="GO" id="GO:0006189">
    <property type="term" value="P:'de novo' IMP biosynthetic process"/>
    <property type="evidence" value="ECO:0007669"/>
    <property type="project" value="UniProtKB-UniRule"/>
</dbReference>
<name>A0A2V3ZZ75_9BACT</name>
<comment type="caution">
    <text evidence="12">The sequence shown here is derived from an EMBL/GenBank/DDBJ whole genome shotgun (WGS) entry which is preliminary data.</text>
</comment>
<feature type="binding site" evidence="8">
    <location>
        <position position="515"/>
    </location>
    <ligand>
        <name>Mg(2+)</name>
        <dbReference type="ChEBI" id="CHEBI:18420"/>
        <label>1</label>
    </ligand>
</feature>
<accession>A0A2V3ZZ75</accession>
<dbReference type="InterPro" id="IPR010074">
    <property type="entry name" value="PRibForGlyAmidine_synth_PurL"/>
</dbReference>
<feature type="binding site" evidence="8">
    <location>
        <position position="115"/>
    </location>
    <ligand>
        <name>substrate</name>
    </ligand>
</feature>
<dbReference type="InterPro" id="IPR041609">
    <property type="entry name" value="PurL_linker"/>
</dbReference>
<keyword evidence="4 8" id="KW-0547">Nucleotide-binding</keyword>
<dbReference type="Gene3D" id="3.90.650.10">
    <property type="entry name" value="PurM-like C-terminal domain"/>
    <property type="match status" value="2"/>
</dbReference>
<evidence type="ECO:0000259" key="10">
    <source>
        <dbReference type="Pfam" id="PF02769"/>
    </source>
</evidence>
<dbReference type="GO" id="GO:0005737">
    <property type="term" value="C:cytoplasm"/>
    <property type="evidence" value="ECO:0007669"/>
    <property type="project" value="UniProtKB-SubCell"/>
</dbReference>
<proteinExistence type="inferred from homology"/>
<keyword evidence="2 8" id="KW-0436">Ligase</keyword>
<comment type="subcellular location">
    <subcellularLocation>
        <location evidence="8">Cytoplasm</location>
    </subcellularLocation>
</comment>
<feature type="binding site" evidence="8">
    <location>
        <position position="116"/>
    </location>
    <ligand>
        <name>Mg(2+)</name>
        <dbReference type="ChEBI" id="CHEBI:18420"/>
        <label>2</label>
    </ligand>
</feature>
<dbReference type="PANTHER" id="PTHR43555">
    <property type="entry name" value="PHOSPHORIBOSYLFORMYLGLYCINAMIDINE SYNTHASE SUBUNIT PURL"/>
    <property type="match status" value="1"/>
</dbReference>
<dbReference type="EMBL" id="QFLI01000003">
    <property type="protein sequence ID" value="PXY01583.1"/>
    <property type="molecule type" value="Genomic_DNA"/>
</dbReference>
<evidence type="ECO:0000256" key="7">
    <source>
        <dbReference type="ARBA" id="ARBA00022842"/>
    </source>
</evidence>
<keyword evidence="13" id="KW-1185">Reference proteome</keyword>
<dbReference type="InterPro" id="IPR010918">
    <property type="entry name" value="PurM-like_C_dom"/>
</dbReference>
<gene>
    <name evidence="8" type="primary">purL</name>
    <name evidence="12" type="ORF">DF185_08885</name>
</gene>
<reference evidence="12 13" key="1">
    <citation type="submission" date="2018-05" db="EMBL/GenBank/DDBJ databases">
        <title>Marinifilum breve JC075T sp. nov., a marine bacterium isolated from Yongle Blue Hole in the South China Sea.</title>
        <authorList>
            <person name="Fu T."/>
        </authorList>
    </citation>
    <scope>NUCLEOTIDE SEQUENCE [LARGE SCALE GENOMIC DNA]</scope>
    <source>
        <strain evidence="12 13">JC075</strain>
    </source>
</reference>
<evidence type="ECO:0000313" key="13">
    <source>
        <dbReference type="Proteomes" id="UP000248079"/>
    </source>
</evidence>
<dbReference type="CDD" id="cd02204">
    <property type="entry name" value="PurL_repeat2"/>
    <property type="match status" value="1"/>
</dbReference>
<dbReference type="SUPFAM" id="SSF56042">
    <property type="entry name" value="PurM C-terminal domain-like"/>
    <property type="match status" value="2"/>
</dbReference>
<dbReference type="InterPro" id="IPR016188">
    <property type="entry name" value="PurM-like_N"/>
</dbReference>
<dbReference type="PANTHER" id="PTHR43555:SF1">
    <property type="entry name" value="PHOSPHORIBOSYLFORMYLGLYCINAMIDINE SYNTHASE SUBUNIT PURL"/>
    <property type="match status" value="1"/>
</dbReference>
<evidence type="ECO:0000256" key="1">
    <source>
        <dbReference type="ARBA" id="ARBA00022490"/>
    </source>
</evidence>
<comment type="catalytic activity">
    <reaction evidence="8">
        <text>N(2)-formyl-N(1)-(5-phospho-beta-D-ribosyl)glycinamide + L-glutamine + ATP + H2O = 2-formamido-N(1)-(5-O-phospho-beta-D-ribosyl)acetamidine + L-glutamate + ADP + phosphate + H(+)</text>
        <dbReference type="Rhea" id="RHEA:17129"/>
        <dbReference type="ChEBI" id="CHEBI:15377"/>
        <dbReference type="ChEBI" id="CHEBI:15378"/>
        <dbReference type="ChEBI" id="CHEBI:29985"/>
        <dbReference type="ChEBI" id="CHEBI:30616"/>
        <dbReference type="ChEBI" id="CHEBI:43474"/>
        <dbReference type="ChEBI" id="CHEBI:58359"/>
        <dbReference type="ChEBI" id="CHEBI:147286"/>
        <dbReference type="ChEBI" id="CHEBI:147287"/>
        <dbReference type="ChEBI" id="CHEBI:456216"/>
        <dbReference type="EC" id="6.3.5.3"/>
    </reaction>
</comment>
<keyword evidence="7 8" id="KW-0460">Magnesium</keyword>
<feature type="binding site" evidence="8">
    <location>
        <position position="90"/>
    </location>
    <ligand>
        <name>ATP</name>
        <dbReference type="ChEBI" id="CHEBI:30616"/>
    </ligand>
</feature>
<dbReference type="GO" id="GO:0004642">
    <property type="term" value="F:phosphoribosylformylglycinamidine synthase activity"/>
    <property type="evidence" value="ECO:0007669"/>
    <property type="project" value="UniProtKB-UniRule"/>
</dbReference>
<organism evidence="12 13">
    <name type="scientific">Marinifilum breve</name>
    <dbReference type="NCBI Taxonomy" id="2184082"/>
    <lineage>
        <taxon>Bacteria</taxon>
        <taxon>Pseudomonadati</taxon>
        <taxon>Bacteroidota</taxon>
        <taxon>Bacteroidia</taxon>
        <taxon>Marinilabiliales</taxon>
        <taxon>Marinifilaceae</taxon>
    </lineage>
</organism>
<keyword evidence="1 8" id="KW-0963">Cytoplasm</keyword>
<dbReference type="GO" id="GO:0000287">
    <property type="term" value="F:magnesium ion binding"/>
    <property type="evidence" value="ECO:0007669"/>
    <property type="project" value="UniProtKB-UniRule"/>
</dbReference>
<feature type="binding site" evidence="8">
    <location>
        <position position="514"/>
    </location>
    <ligand>
        <name>ATP</name>
        <dbReference type="ChEBI" id="CHEBI:30616"/>
    </ligand>
</feature>
<sequence>MEKHDVSVQVAEDLGIDKESYDKIVESLGRNPNLLELQIYSVMWSENLSYKSSVSWISSLPNKGENIVSGARESSAGVVDLGNGEYCVFKMGTHNHPSGIDPYQGAATCVGDVCRDIVSLGAKPQIILNSLRFGDSTLDRTKWLMGEIIKGINDYSNVLYIEDIGSEIFYNSSYDTNPIVNVMVAGLVSKDKLLFNRKLEAGQVLFIVGNPTGSEGVFGQNESFTIPKGNPDLGNSLTEVILKLNEQDALVRVENMDMAGIINSCSVVSAHANTGIDIDLNKIPLSQNGINVEEVLLSRTQERFMLVADKKNADLIQKAFEEHKLVCEEIGALTNNKAIRFFESSKIVAEVIAKDLVMGYGAPQTDRKFHDLVQADAIDYLETIPEPDNYWKVINKMVNNPNLVIKEHLQRNIEDRDNSPSDAQITFFGDDKKGVCFTVSGNSVYSYNNAYIGAQINIARAARRIVCSGGKPLAINDCLNFGSPLEEKVYSQFVATIKGIAKASSYFETPVAGGNVSFYNESSVLGKRKAINPTPVIAMMGALPNKENHMSYIFRNKGEMIFLIGKSRNDISGSEYLCSYHQKCQVGIPYFNIEDEKVINETVAKLIEARLICSAHSVERGGLFFNLIESSMPLGLGFDITSPAEVRMDAFLFGEAQGRVVVSVSMENENEFVDMMMESGLPFSTLGHITKGELRIDDLSYGYIDEYKKIYMKNNIIG</sequence>
<evidence type="ECO:0000259" key="9">
    <source>
        <dbReference type="Pfam" id="PF00586"/>
    </source>
</evidence>
<feature type="binding site" evidence="8">
    <location>
        <position position="517"/>
    </location>
    <ligand>
        <name>substrate</name>
    </ligand>
</feature>
<keyword evidence="3 8" id="KW-0479">Metal-binding</keyword>
<feature type="binding site" evidence="8">
    <location>
        <position position="50"/>
    </location>
    <ligand>
        <name>ATP</name>
        <dbReference type="ChEBI" id="CHEBI:30616"/>
    </ligand>
</feature>
<feature type="domain" description="PurM-like N-terminal" evidence="9">
    <location>
        <begin position="428"/>
        <end position="542"/>
    </location>
</feature>
<feature type="binding site" evidence="8">
    <location>
        <position position="477"/>
    </location>
    <ligand>
        <name>ATP</name>
        <dbReference type="ChEBI" id="CHEBI:30616"/>
    </ligand>
</feature>
<feature type="domain" description="PurM-like N-terminal" evidence="9">
    <location>
        <begin position="75"/>
        <end position="188"/>
    </location>
</feature>
<dbReference type="Gene3D" id="3.30.1330.10">
    <property type="entry name" value="PurM-like, N-terminal domain"/>
    <property type="match status" value="2"/>
</dbReference>
<comment type="subunit">
    <text evidence="8">Monomer. Part of the FGAM synthase complex composed of 1 PurL, 1 PurQ and 2 PurS subunits.</text>
</comment>
<dbReference type="RefSeq" id="WP_110360392.1">
    <property type="nucleotide sequence ID" value="NZ_QFLI01000003.1"/>
</dbReference>
<feature type="domain" description="PurM-like C-terminal" evidence="10">
    <location>
        <begin position="223"/>
        <end position="339"/>
    </location>
</feature>
<dbReference type="AlphaFoldDB" id="A0A2V3ZZ75"/>
<dbReference type="Pfam" id="PF00586">
    <property type="entry name" value="AIRS"/>
    <property type="match status" value="2"/>
</dbReference>
<evidence type="ECO:0000256" key="8">
    <source>
        <dbReference type="HAMAP-Rule" id="MF_00420"/>
    </source>
</evidence>
<evidence type="ECO:0000256" key="2">
    <source>
        <dbReference type="ARBA" id="ARBA00022598"/>
    </source>
</evidence>
<dbReference type="SUPFAM" id="SSF55326">
    <property type="entry name" value="PurM N-terminal domain-like"/>
    <property type="match status" value="2"/>
</dbReference>
<dbReference type="HAMAP" id="MF_00420">
    <property type="entry name" value="PurL_2"/>
    <property type="match status" value="1"/>
</dbReference>
<evidence type="ECO:0000259" key="11">
    <source>
        <dbReference type="Pfam" id="PF18072"/>
    </source>
</evidence>
<dbReference type="UniPathway" id="UPA00074">
    <property type="reaction ID" value="UER00128"/>
</dbReference>
<dbReference type="GO" id="GO:0005524">
    <property type="term" value="F:ATP binding"/>
    <property type="evidence" value="ECO:0007669"/>
    <property type="project" value="UniProtKB-UniRule"/>
</dbReference>
<keyword evidence="5 8" id="KW-0658">Purine biosynthesis</keyword>
<dbReference type="InterPro" id="IPR036921">
    <property type="entry name" value="PurM-like_N_sf"/>
</dbReference>
<evidence type="ECO:0000256" key="3">
    <source>
        <dbReference type="ARBA" id="ARBA00022723"/>
    </source>
</evidence>
<feature type="active site" description="Proton acceptor" evidence="8">
    <location>
        <position position="94"/>
    </location>
</feature>
<comment type="function">
    <text evidence="8">Part of the phosphoribosylformylglycinamidine synthase complex involved in the purines biosynthetic pathway. Catalyzes the ATP-dependent conversion of formylglycinamide ribonucleotide (FGAR) and glutamine to yield formylglycinamidine ribonucleotide (FGAM) and glutamate. The FGAM synthase complex is composed of three subunits. PurQ produces an ammonia molecule by converting glutamine to glutamate. PurL transfers the ammonia molecule to FGAR to form FGAM in an ATP-dependent manner. PurS interacts with PurQ and PurL and is thought to assist in the transfer of the ammonia molecule from PurQ to PurL.</text>
</comment>
<comment type="caution">
    <text evidence="8">Lacks conserved residue(s) required for the propagation of feature annotation.</text>
</comment>
<comment type="similarity">
    <text evidence="8">Belongs to the FGAMS family.</text>
</comment>
<evidence type="ECO:0000256" key="5">
    <source>
        <dbReference type="ARBA" id="ARBA00022755"/>
    </source>
</evidence>
<dbReference type="Proteomes" id="UP000248079">
    <property type="component" value="Unassembled WGS sequence"/>
</dbReference>
<evidence type="ECO:0000313" key="12">
    <source>
        <dbReference type="EMBL" id="PXY01583.1"/>
    </source>
</evidence>
<feature type="domain" description="PurM-like C-terminal" evidence="10">
    <location>
        <begin position="595"/>
        <end position="693"/>
    </location>
</feature>